<evidence type="ECO:0000256" key="1">
    <source>
        <dbReference type="ARBA" id="ARBA00022553"/>
    </source>
</evidence>
<dbReference type="SUPFAM" id="SSF46894">
    <property type="entry name" value="C-terminal effector domain of the bipartite response regulators"/>
    <property type="match status" value="1"/>
</dbReference>
<keyword evidence="2" id="KW-0902">Two-component regulatory system</keyword>
<dbReference type="FunFam" id="1.10.10.10:FF:000018">
    <property type="entry name" value="DNA-binding response regulator ResD"/>
    <property type="match status" value="1"/>
</dbReference>
<keyword evidence="4 7" id="KW-0238">DNA-binding</keyword>
<dbReference type="PANTHER" id="PTHR48111:SF1">
    <property type="entry name" value="TWO-COMPONENT RESPONSE REGULATOR ORR33"/>
    <property type="match status" value="1"/>
</dbReference>
<dbReference type="RefSeq" id="WP_015442504.1">
    <property type="nucleotide sequence ID" value="NC_020520.1"/>
</dbReference>
<reference evidence="10 11" key="1">
    <citation type="journal article" date="2013" name="Int. J. Syst. Evol. Microbiol.">
        <title>Ilumatobacter nonamiense sp. nov. and Ilumatobacter coccineum sp. nov., isolated from seashore sand.</title>
        <authorList>
            <person name="Matsumoto A."/>
            <person name="Kasai H."/>
            <person name="Matsuo Y."/>
            <person name="Shizuri Y."/>
            <person name="Ichikawa N."/>
            <person name="Fujita N."/>
            <person name="Omura S."/>
            <person name="Takahashi Y."/>
        </authorList>
    </citation>
    <scope>NUCLEOTIDE SEQUENCE [LARGE SCALE GENOMIC DNA]</scope>
    <source>
        <strain evidence="11">NBRC 103263 / KCTC 29153 / YM16-304</strain>
    </source>
</reference>
<protein>
    <submittedName>
        <fullName evidence="10">Putative two-component response regulator</fullName>
    </submittedName>
</protein>
<sequence>MHNDINISSRIMVAVDDHDLRRVAVAGLRASGFCVSAPTDGDAAILLAESFSPDVVVVDSFLFAPDGRPLHEKLRESSEQYLICITNEGQHRLRTSVIQSGADDAMSMPVHADELAARCHALLRRPRQMQQRVDSQVASTIVLGPLVIDLGRREVRVDDEEVQTTRIEFSLLEQLCRRPTEVCTREDLLDAVWGPKWVGDTHVVDVHLSNLRRKLDKAAPGTKVIHTVRGVGFRLANDVTDALELSPVRAATFA</sequence>
<dbReference type="Pfam" id="PF00072">
    <property type="entry name" value="Response_reg"/>
    <property type="match status" value="1"/>
</dbReference>
<dbReference type="Pfam" id="PF00486">
    <property type="entry name" value="Trans_reg_C"/>
    <property type="match status" value="1"/>
</dbReference>
<dbReference type="GO" id="GO:0006355">
    <property type="term" value="P:regulation of DNA-templated transcription"/>
    <property type="evidence" value="ECO:0007669"/>
    <property type="project" value="InterPro"/>
</dbReference>
<evidence type="ECO:0000259" key="8">
    <source>
        <dbReference type="PROSITE" id="PS50110"/>
    </source>
</evidence>
<evidence type="ECO:0000256" key="2">
    <source>
        <dbReference type="ARBA" id="ARBA00023012"/>
    </source>
</evidence>
<dbReference type="OrthoDB" id="8927943at2"/>
<dbReference type="EMBL" id="AP012057">
    <property type="protein sequence ID" value="BAN03257.1"/>
    <property type="molecule type" value="Genomic_DNA"/>
</dbReference>
<gene>
    <name evidence="10" type="ORF">YM304_29430</name>
</gene>
<dbReference type="Gene3D" id="1.10.10.10">
    <property type="entry name" value="Winged helix-like DNA-binding domain superfamily/Winged helix DNA-binding domain"/>
    <property type="match status" value="1"/>
</dbReference>
<evidence type="ECO:0000313" key="11">
    <source>
        <dbReference type="Proteomes" id="UP000011863"/>
    </source>
</evidence>
<name>A0A6C7E966_ILUCY</name>
<feature type="modified residue" description="4-aspartylphosphate" evidence="6">
    <location>
        <position position="59"/>
    </location>
</feature>
<feature type="domain" description="Response regulatory" evidence="8">
    <location>
        <begin position="10"/>
        <end position="123"/>
    </location>
</feature>
<dbReference type="InterPro" id="IPR001867">
    <property type="entry name" value="OmpR/PhoB-type_DNA-bd"/>
</dbReference>
<evidence type="ECO:0000259" key="9">
    <source>
        <dbReference type="PROSITE" id="PS51755"/>
    </source>
</evidence>
<dbReference type="SMART" id="SM00862">
    <property type="entry name" value="Trans_reg_C"/>
    <property type="match status" value="1"/>
</dbReference>
<evidence type="ECO:0000256" key="5">
    <source>
        <dbReference type="ARBA" id="ARBA00023163"/>
    </source>
</evidence>
<organism evidence="10 11">
    <name type="scientific">Ilumatobacter coccineus (strain NBRC 103263 / KCTC 29153 / YM16-304)</name>
    <dbReference type="NCBI Taxonomy" id="1313172"/>
    <lineage>
        <taxon>Bacteria</taxon>
        <taxon>Bacillati</taxon>
        <taxon>Actinomycetota</taxon>
        <taxon>Acidimicrobiia</taxon>
        <taxon>Acidimicrobiales</taxon>
        <taxon>Ilumatobacteraceae</taxon>
        <taxon>Ilumatobacter</taxon>
    </lineage>
</organism>
<dbReference type="KEGG" id="aym:YM304_29430"/>
<evidence type="ECO:0000313" key="10">
    <source>
        <dbReference type="EMBL" id="BAN03257.1"/>
    </source>
</evidence>
<dbReference type="InterPro" id="IPR036388">
    <property type="entry name" value="WH-like_DNA-bd_sf"/>
</dbReference>
<dbReference type="SMART" id="SM00448">
    <property type="entry name" value="REC"/>
    <property type="match status" value="1"/>
</dbReference>
<proteinExistence type="predicted"/>
<dbReference type="AlphaFoldDB" id="A0A6C7E966"/>
<dbReference type="InterPro" id="IPR039420">
    <property type="entry name" value="WalR-like"/>
</dbReference>
<dbReference type="InterPro" id="IPR016032">
    <property type="entry name" value="Sig_transdc_resp-reg_C-effctor"/>
</dbReference>
<dbReference type="PROSITE" id="PS50110">
    <property type="entry name" value="RESPONSE_REGULATORY"/>
    <property type="match status" value="1"/>
</dbReference>
<dbReference type="InterPro" id="IPR001789">
    <property type="entry name" value="Sig_transdc_resp-reg_receiver"/>
</dbReference>
<keyword evidence="1 6" id="KW-0597">Phosphoprotein</keyword>
<dbReference type="GO" id="GO:0005829">
    <property type="term" value="C:cytosol"/>
    <property type="evidence" value="ECO:0007669"/>
    <property type="project" value="TreeGrafter"/>
</dbReference>
<dbReference type="CDD" id="cd00383">
    <property type="entry name" value="trans_reg_C"/>
    <property type="match status" value="1"/>
</dbReference>
<dbReference type="Proteomes" id="UP000011863">
    <property type="component" value="Chromosome"/>
</dbReference>
<dbReference type="GO" id="GO:0032993">
    <property type="term" value="C:protein-DNA complex"/>
    <property type="evidence" value="ECO:0007669"/>
    <property type="project" value="TreeGrafter"/>
</dbReference>
<feature type="DNA-binding region" description="OmpR/PhoB-type" evidence="7">
    <location>
        <begin position="138"/>
        <end position="237"/>
    </location>
</feature>
<dbReference type="GO" id="GO:0000976">
    <property type="term" value="F:transcription cis-regulatory region binding"/>
    <property type="evidence" value="ECO:0007669"/>
    <property type="project" value="TreeGrafter"/>
</dbReference>
<keyword evidence="5" id="KW-0804">Transcription</keyword>
<evidence type="ECO:0000256" key="6">
    <source>
        <dbReference type="PROSITE-ProRule" id="PRU00169"/>
    </source>
</evidence>
<dbReference type="GO" id="GO:0000156">
    <property type="term" value="F:phosphorelay response regulator activity"/>
    <property type="evidence" value="ECO:0007669"/>
    <property type="project" value="TreeGrafter"/>
</dbReference>
<dbReference type="SUPFAM" id="SSF52172">
    <property type="entry name" value="CheY-like"/>
    <property type="match status" value="1"/>
</dbReference>
<dbReference type="PANTHER" id="PTHR48111">
    <property type="entry name" value="REGULATOR OF RPOS"/>
    <property type="match status" value="1"/>
</dbReference>
<evidence type="ECO:0000256" key="4">
    <source>
        <dbReference type="ARBA" id="ARBA00023125"/>
    </source>
</evidence>
<keyword evidence="11" id="KW-1185">Reference proteome</keyword>
<dbReference type="PROSITE" id="PS51755">
    <property type="entry name" value="OMPR_PHOB"/>
    <property type="match status" value="1"/>
</dbReference>
<dbReference type="InterPro" id="IPR011006">
    <property type="entry name" value="CheY-like_superfamily"/>
</dbReference>
<keyword evidence="3" id="KW-0805">Transcription regulation</keyword>
<dbReference type="Gene3D" id="3.40.50.2300">
    <property type="match status" value="1"/>
</dbReference>
<evidence type="ECO:0000256" key="3">
    <source>
        <dbReference type="ARBA" id="ARBA00023015"/>
    </source>
</evidence>
<evidence type="ECO:0000256" key="7">
    <source>
        <dbReference type="PROSITE-ProRule" id="PRU01091"/>
    </source>
</evidence>
<feature type="domain" description="OmpR/PhoB-type" evidence="9">
    <location>
        <begin position="138"/>
        <end position="237"/>
    </location>
</feature>
<accession>A0A6C7E966</accession>